<evidence type="ECO:0000313" key="3">
    <source>
        <dbReference type="EMBL" id="MDQ0174671.1"/>
    </source>
</evidence>
<keyword evidence="2" id="KW-0732">Signal</keyword>
<dbReference type="Pfam" id="PF01963">
    <property type="entry name" value="TraB_PrgY_gumN"/>
    <property type="match status" value="1"/>
</dbReference>
<dbReference type="EMBL" id="JAUSTT010000002">
    <property type="protein sequence ID" value="MDQ0174671.1"/>
    <property type="molecule type" value="Genomic_DNA"/>
</dbReference>
<evidence type="ECO:0000256" key="1">
    <source>
        <dbReference type="SAM" id="MobiDB-lite"/>
    </source>
</evidence>
<accession>A0ABT9WN23</accession>
<dbReference type="PANTHER" id="PTHR40590:SF1">
    <property type="entry name" value="CYTOPLASMIC PROTEIN"/>
    <property type="match status" value="1"/>
</dbReference>
<dbReference type="CDD" id="cd14789">
    <property type="entry name" value="Tiki"/>
    <property type="match status" value="1"/>
</dbReference>
<protein>
    <submittedName>
        <fullName evidence="3">Uncharacterized protein YbaP (TraB family)</fullName>
    </submittedName>
</protein>
<comment type="caution">
    <text evidence="3">The sequence shown here is derived from an EMBL/GenBank/DDBJ whole genome shotgun (WGS) entry which is preliminary data.</text>
</comment>
<feature type="region of interest" description="Disordered" evidence="1">
    <location>
        <begin position="24"/>
        <end position="45"/>
    </location>
</feature>
<reference evidence="3 4" key="1">
    <citation type="submission" date="2023-07" db="EMBL/GenBank/DDBJ databases">
        <title>Genomic Encyclopedia of Type Strains, Phase IV (KMG-IV): sequencing the most valuable type-strain genomes for metagenomic binning, comparative biology and taxonomic classification.</title>
        <authorList>
            <person name="Goeker M."/>
        </authorList>
    </citation>
    <scope>NUCLEOTIDE SEQUENCE [LARGE SCALE GENOMIC DNA]</scope>
    <source>
        <strain evidence="3 4">DSM 23837</strain>
    </source>
</reference>
<organism evidence="3 4">
    <name type="scientific">Bacillus chungangensis</name>
    <dbReference type="NCBI Taxonomy" id="587633"/>
    <lineage>
        <taxon>Bacteria</taxon>
        <taxon>Bacillati</taxon>
        <taxon>Bacillota</taxon>
        <taxon>Bacilli</taxon>
        <taxon>Bacillales</taxon>
        <taxon>Bacillaceae</taxon>
        <taxon>Bacillus</taxon>
    </lineage>
</organism>
<dbReference type="RefSeq" id="WP_307226339.1">
    <property type="nucleotide sequence ID" value="NZ_JAUSTT010000002.1"/>
</dbReference>
<proteinExistence type="predicted"/>
<gene>
    <name evidence="3" type="ORF">J2S08_000504</name>
</gene>
<sequence length="320" mass="36333">MKFLFSIALTLLLTACGSLATTTETEATNGTQEEETSHESEVHNGNGGFLWKVQEGDTTVYLQGTIHVAYEDMYPLNPYLEAAYDEADVLLPEIDWPHADPSAGLSEEEAMELFTLEDGLTLSELLGEEIFEDLIKILEPQGLTGEMINHFKPWYITDLLNQQVLLSKDSKATLEGGVDYHYLERAAEDGKEIKELEGFIVSLLALDSMSMELQVERLKDTIDQSDMDVPEFPIDDLVDVWLAGDEETFIKYWNMTTYGEEYDDVFLFRRNSDNADIIDSLLQEDTDKTYLALIGAFHFITEPGVQHYLEEKGYTVERIY</sequence>
<name>A0ABT9WN23_9BACI</name>
<evidence type="ECO:0000313" key="4">
    <source>
        <dbReference type="Proteomes" id="UP001223586"/>
    </source>
</evidence>
<dbReference type="InterPro" id="IPR047111">
    <property type="entry name" value="YbaP-like"/>
</dbReference>
<dbReference type="InterPro" id="IPR002816">
    <property type="entry name" value="TraB/PrgY/GumN_fam"/>
</dbReference>
<dbReference type="PROSITE" id="PS51257">
    <property type="entry name" value="PROKAR_LIPOPROTEIN"/>
    <property type="match status" value="1"/>
</dbReference>
<feature type="signal peptide" evidence="2">
    <location>
        <begin position="1"/>
        <end position="20"/>
    </location>
</feature>
<dbReference type="Proteomes" id="UP001223586">
    <property type="component" value="Unassembled WGS sequence"/>
</dbReference>
<dbReference type="PANTHER" id="PTHR40590">
    <property type="entry name" value="CYTOPLASMIC PROTEIN-RELATED"/>
    <property type="match status" value="1"/>
</dbReference>
<keyword evidence="4" id="KW-1185">Reference proteome</keyword>
<evidence type="ECO:0000256" key="2">
    <source>
        <dbReference type="SAM" id="SignalP"/>
    </source>
</evidence>
<feature type="chain" id="PRO_5046509899" evidence="2">
    <location>
        <begin position="21"/>
        <end position="320"/>
    </location>
</feature>